<gene>
    <name evidence="1" type="ORF">PZH42_17050</name>
</gene>
<dbReference type="EMBL" id="JARFID010000018">
    <property type="protein sequence ID" value="MDE8695819.1"/>
    <property type="molecule type" value="Genomic_DNA"/>
</dbReference>
<sequence length="55" mass="6165">MNKGIEIQYNLLNLPSQVKFSDGSTITYTYGADGVKLRTVHKIGGVTQRMGTWLY</sequence>
<dbReference type="AlphaFoldDB" id="A0AAW6M0Q1"/>
<organism evidence="1 2">
    <name type="scientific">Bacteroides cellulosilyticus</name>
    <dbReference type="NCBI Taxonomy" id="246787"/>
    <lineage>
        <taxon>Bacteria</taxon>
        <taxon>Pseudomonadati</taxon>
        <taxon>Bacteroidota</taxon>
        <taxon>Bacteroidia</taxon>
        <taxon>Bacteroidales</taxon>
        <taxon>Bacteroidaceae</taxon>
        <taxon>Bacteroides</taxon>
    </lineage>
</organism>
<dbReference type="RefSeq" id="WP_256141584.1">
    <property type="nucleotide sequence ID" value="NZ_CAXKYC010000040.1"/>
</dbReference>
<name>A0AAW6M0Q1_9BACE</name>
<evidence type="ECO:0000313" key="1">
    <source>
        <dbReference type="EMBL" id="MDE8695819.1"/>
    </source>
</evidence>
<reference evidence="1" key="1">
    <citation type="submission" date="2023-03" db="EMBL/GenBank/DDBJ databases">
        <title>DFI Biobank Strains.</title>
        <authorList>
            <person name="Mostad J."/>
            <person name="Paddock L."/>
            <person name="Medina S."/>
            <person name="Waligurski E."/>
            <person name="Barat B."/>
            <person name="Smith R."/>
            <person name="Burgo V."/>
            <person name="Metcalfe C."/>
            <person name="Woodson C."/>
            <person name="Sundararajan A."/>
            <person name="Ramaswamy R."/>
            <person name="Lin H."/>
            <person name="Pamer E.G."/>
        </authorList>
    </citation>
    <scope>NUCLEOTIDE SEQUENCE</scope>
    <source>
        <strain evidence="1">DFI.9.5</strain>
    </source>
</reference>
<comment type="caution">
    <text evidence="1">The sequence shown here is derived from an EMBL/GenBank/DDBJ whole genome shotgun (WGS) entry which is preliminary data.</text>
</comment>
<dbReference type="Proteomes" id="UP001221924">
    <property type="component" value="Unassembled WGS sequence"/>
</dbReference>
<proteinExistence type="predicted"/>
<accession>A0AAW6M0Q1</accession>
<evidence type="ECO:0000313" key="2">
    <source>
        <dbReference type="Proteomes" id="UP001221924"/>
    </source>
</evidence>
<protein>
    <recommendedName>
        <fullName evidence="3">RHS repeat-associated core domain-containing protein</fullName>
    </recommendedName>
</protein>
<evidence type="ECO:0008006" key="3">
    <source>
        <dbReference type="Google" id="ProtNLM"/>
    </source>
</evidence>
<dbReference type="Gene3D" id="2.180.10.10">
    <property type="entry name" value="RHS repeat-associated core"/>
    <property type="match status" value="1"/>
</dbReference>